<dbReference type="Pfam" id="PF02298">
    <property type="entry name" value="Cu_bind_like"/>
    <property type="match status" value="1"/>
</dbReference>
<dbReference type="Gene3D" id="2.60.40.420">
    <property type="entry name" value="Cupredoxins - blue copper proteins"/>
    <property type="match status" value="1"/>
</dbReference>
<dbReference type="InterPro" id="IPR052953">
    <property type="entry name" value="Ser-rich/MCO-related"/>
</dbReference>
<reference evidence="4 5" key="1">
    <citation type="submission" date="2017-11" db="EMBL/GenBank/DDBJ databases">
        <title>The genome of Rhizophagus clarus HR1 reveals common genetic basis of auxotrophy among arbuscular mycorrhizal fungi.</title>
        <authorList>
            <person name="Kobayashi Y."/>
        </authorList>
    </citation>
    <scope>NUCLEOTIDE SEQUENCE [LARGE SCALE GENOMIC DNA]</scope>
    <source>
        <strain evidence="4 5">HR1</strain>
    </source>
</reference>
<name>A0A2Z6QIP6_9GLOM</name>
<keyword evidence="2" id="KW-1133">Transmembrane helix</keyword>
<keyword evidence="2" id="KW-0472">Membrane</keyword>
<feature type="domain" description="Phytocyanin" evidence="3">
    <location>
        <begin position="47"/>
        <end position="120"/>
    </location>
</feature>
<dbReference type="InterPro" id="IPR003245">
    <property type="entry name" value="Phytocyanin_dom"/>
</dbReference>
<feature type="transmembrane region" description="Helical" evidence="2">
    <location>
        <begin position="200"/>
        <end position="223"/>
    </location>
</feature>
<dbReference type="SUPFAM" id="SSF49503">
    <property type="entry name" value="Cupredoxins"/>
    <property type="match status" value="1"/>
</dbReference>
<evidence type="ECO:0000259" key="3">
    <source>
        <dbReference type="Pfam" id="PF02298"/>
    </source>
</evidence>
<protein>
    <recommendedName>
        <fullName evidence="3">Phytocyanin domain-containing protein</fullName>
    </recommendedName>
</protein>
<dbReference type="GO" id="GO:0009055">
    <property type="term" value="F:electron transfer activity"/>
    <property type="evidence" value="ECO:0007669"/>
    <property type="project" value="InterPro"/>
</dbReference>
<keyword evidence="5" id="KW-1185">Reference proteome</keyword>
<evidence type="ECO:0000313" key="4">
    <source>
        <dbReference type="EMBL" id="GBB88582.1"/>
    </source>
</evidence>
<organism evidence="4 5">
    <name type="scientific">Rhizophagus clarus</name>
    <dbReference type="NCBI Taxonomy" id="94130"/>
    <lineage>
        <taxon>Eukaryota</taxon>
        <taxon>Fungi</taxon>
        <taxon>Fungi incertae sedis</taxon>
        <taxon>Mucoromycota</taxon>
        <taxon>Glomeromycotina</taxon>
        <taxon>Glomeromycetes</taxon>
        <taxon>Glomerales</taxon>
        <taxon>Glomeraceae</taxon>
        <taxon>Rhizophagus</taxon>
    </lineage>
</organism>
<dbReference type="AlphaFoldDB" id="A0A2Z6QIP6"/>
<evidence type="ECO:0000313" key="5">
    <source>
        <dbReference type="Proteomes" id="UP000247702"/>
    </source>
</evidence>
<feature type="region of interest" description="Disordered" evidence="1">
    <location>
        <begin position="278"/>
        <end position="306"/>
    </location>
</feature>
<sequence length="342" mass="37053">MVESDPARTRLPKLPFMQGIIAYVHAIDINVNVGGPNGEIIFDPQTVSANVGDNIIFTWISGKHSVIESDAAGSCTKSIKPNAFSSDGAFVPPNVLTLPVINIGKTWFYCDYANHCANGMYGTLIVNGDPFGSIAPPAPSPVTNVSIPGKTAPSSTVTPSDTAIPPVMVTPSGTVIPSNGTLSGAGPTFVNSPYTYITPIMIAAIIGALICGILLSVGTFFLYKAYKRNKNNKDIMLIPGDVRNNIDVLLIPRDNENNYNSRGSSTEVYNYKQGANHRHETNHGQEANHEQEVNHGQESNHDKETDYHGQEVISISENNVNNNLKDYITNIVRQELMQNQQK</sequence>
<gene>
    <name evidence="4" type="ORF">RclHR1_15110005</name>
</gene>
<accession>A0A2Z6QIP6</accession>
<dbReference type="Proteomes" id="UP000247702">
    <property type="component" value="Unassembled WGS sequence"/>
</dbReference>
<evidence type="ECO:0000256" key="1">
    <source>
        <dbReference type="SAM" id="MobiDB-lite"/>
    </source>
</evidence>
<dbReference type="EMBL" id="BEXD01000571">
    <property type="protein sequence ID" value="GBB88582.1"/>
    <property type="molecule type" value="Genomic_DNA"/>
</dbReference>
<dbReference type="InterPro" id="IPR008972">
    <property type="entry name" value="Cupredoxin"/>
</dbReference>
<dbReference type="STRING" id="94130.A0A2Z6QIP6"/>
<proteinExistence type="predicted"/>
<comment type="caution">
    <text evidence="4">The sequence shown here is derived from an EMBL/GenBank/DDBJ whole genome shotgun (WGS) entry which is preliminary data.</text>
</comment>
<dbReference type="PANTHER" id="PTHR34883:SF17">
    <property type="entry name" value="CUPREDOXIN"/>
    <property type="match status" value="1"/>
</dbReference>
<dbReference type="PANTHER" id="PTHR34883">
    <property type="entry name" value="SERINE-RICH PROTEIN, PUTATIVE-RELATED-RELATED"/>
    <property type="match status" value="1"/>
</dbReference>
<keyword evidence="2" id="KW-0812">Transmembrane</keyword>
<evidence type="ECO:0000256" key="2">
    <source>
        <dbReference type="SAM" id="Phobius"/>
    </source>
</evidence>